<evidence type="ECO:0000256" key="1">
    <source>
        <dbReference type="ARBA" id="ARBA00004141"/>
    </source>
</evidence>
<comment type="subcellular location">
    <subcellularLocation>
        <location evidence="1">Membrane</location>
        <topology evidence="1">Multi-pass membrane protein</topology>
    </subcellularLocation>
</comment>
<proteinExistence type="inferred from homology"/>
<organism evidence="10 14">
    <name type="scientific">Rotaria magnacalcarata</name>
    <dbReference type="NCBI Taxonomy" id="392030"/>
    <lineage>
        <taxon>Eukaryota</taxon>
        <taxon>Metazoa</taxon>
        <taxon>Spiralia</taxon>
        <taxon>Gnathifera</taxon>
        <taxon>Rotifera</taxon>
        <taxon>Eurotatoria</taxon>
        <taxon>Bdelloidea</taxon>
        <taxon>Philodinida</taxon>
        <taxon>Philodinidae</taxon>
        <taxon>Rotaria</taxon>
    </lineage>
</organism>
<dbReference type="EMBL" id="CAJOBI010366142">
    <property type="protein sequence ID" value="CAF5228241.1"/>
    <property type="molecule type" value="Genomic_DNA"/>
</dbReference>
<feature type="non-terminal residue" evidence="10">
    <location>
        <position position="1"/>
    </location>
</feature>
<keyword evidence="5" id="KW-0547">Nucleotide-binding</keyword>
<comment type="caution">
    <text evidence="10">The sequence shown here is derived from an EMBL/GenBank/DDBJ whole genome shotgun (WGS) entry which is preliminary data.</text>
</comment>
<gene>
    <name evidence="10" type="ORF">BYL167_LOCUS76016</name>
    <name evidence="11" type="ORF">GIL414_LOCUS87687</name>
    <name evidence="12" type="ORF">SMN809_LOCUS85657</name>
    <name evidence="13" type="ORF">SMN809_LOCUS85661</name>
</gene>
<evidence type="ECO:0000313" key="11">
    <source>
        <dbReference type="EMBL" id="CAF5227527.1"/>
    </source>
</evidence>
<dbReference type="Pfam" id="PF00664">
    <property type="entry name" value="ABC_membrane"/>
    <property type="match status" value="1"/>
</dbReference>
<accession>A0A8S3GKR6</accession>
<evidence type="ECO:0000313" key="13">
    <source>
        <dbReference type="EMBL" id="CAF5228241.1"/>
    </source>
</evidence>
<evidence type="ECO:0000313" key="10">
    <source>
        <dbReference type="EMBL" id="CAF5166263.1"/>
    </source>
</evidence>
<dbReference type="EMBL" id="CAJOBJ010381287">
    <property type="protein sequence ID" value="CAF5227527.1"/>
    <property type="molecule type" value="Genomic_DNA"/>
</dbReference>
<evidence type="ECO:0000313" key="14">
    <source>
        <dbReference type="Proteomes" id="UP000681967"/>
    </source>
</evidence>
<dbReference type="GO" id="GO:0005524">
    <property type="term" value="F:ATP binding"/>
    <property type="evidence" value="ECO:0007669"/>
    <property type="project" value="UniProtKB-KW"/>
</dbReference>
<dbReference type="InterPro" id="IPR036640">
    <property type="entry name" value="ABC1_TM_sf"/>
</dbReference>
<evidence type="ECO:0000256" key="5">
    <source>
        <dbReference type="ARBA" id="ARBA00022741"/>
    </source>
</evidence>
<dbReference type="PANTHER" id="PTHR24223">
    <property type="entry name" value="ATP-BINDING CASSETTE SUB-FAMILY C"/>
    <property type="match status" value="1"/>
</dbReference>
<keyword evidence="3" id="KW-0813">Transport</keyword>
<dbReference type="Proteomes" id="UP000681720">
    <property type="component" value="Unassembled WGS sequence"/>
</dbReference>
<evidence type="ECO:0000259" key="9">
    <source>
        <dbReference type="PROSITE" id="PS50929"/>
    </source>
</evidence>
<dbReference type="PANTHER" id="PTHR24223:SF456">
    <property type="entry name" value="MULTIDRUG RESISTANCE-ASSOCIATED PROTEIN LETHAL(2)03659"/>
    <property type="match status" value="1"/>
</dbReference>
<dbReference type="GO" id="GO:0016020">
    <property type="term" value="C:membrane"/>
    <property type="evidence" value="ECO:0007669"/>
    <property type="project" value="UniProtKB-SubCell"/>
</dbReference>
<evidence type="ECO:0000256" key="4">
    <source>
        <dbReference type="ARBA" id="ARBA00022692"/>
    </source>
</evidence>
<keyword evidence="8" id="KW-0472">Membrane</keyword>
<dbReference type="EMBL" id="CAJOBH010273199">
    <property type="protein sequence ID" value="CAF5166263.1"/>
    <property type="molecule type" value="Genomic_DNA"/>
</dbReference>
<evidence type="ECO:0000256" key="3">
    <source>
        <dbReference type="ARBA" id="ARBA00022448"/>
    </source>
</evidence>
<sequence length="68" mass="7533">MFKRIIRCPISFFDMNPVGRILNRFTSDVAAADDSLPMTVFECLSCLSQVLGAIILVGLLNPWSFIPA</sequence>
<feature type="domain" description="ABC transmembrane type-1" evidence="9">
    <location>
        <begin position="1"/>
        <end position="68"/>
    </location>
</feature>
<keyword evidence="7" id="KW-1133">Transmembrane helix</keyword>
<evidence type="ECO:0000313" key="12">
    <source>
        <dbReference type="EMBL" id="CAF5228234.1"/>
    </source>
</evidence>
<dbReference type="EMBL" id="CAJOBI010366121">
    <property type="protein sequence ID" value="CAF5228234.1"/>
    <property type="molecule type" value="Genomic_DNA"/>
</dbReference>
<name>A0A8S3GKR6_9BILA</name>
<dbReference type="SUPFAM" id="SSF90123">
    <property type="entry name" value="ABC transporter transmembrane region"/>
    <property type="match status" value="1"/>
</dbReference>
<dbReference type="PROSITE" id="PS50929">
    <property type="entry name" value="ABC_TM1F"/>
    <property type="match status" value="1"/>
</dbReference>
<keyword evidence="6" id="KW-0067">ATP-binding</keyword>
<comment type="similarity">
    <text evidence="2">Belongs to the ABC transporter superfamily. ABCC family. Conjugate transporter (TC 3.A.1.208) subfamily.</text>
</comment>
<protein>
    <recommendedName>
        <fullName evidence="9">ABC transmembrane type-1 domain-containing protein</fullName>
    </recommendedName>
</protein>
<evidence type="ECO:0000256" key="2">
    <source>
        <dbReference type="ARBA" id="ARBA00009726"/>
    </source>
</evidence>
<dbReference type="Gene3D" id="1.20.1560.10">
    <property type="entry name" value="ABC transporter type 1, transmembrane domain"/>
    <property type="match status" value="1"/>
</dbReference>
<evidence type="ECO:0000256" key="8">
    <source>
        <dbReference type="ARBA" id="ARBA00023136"/>
    </source>
</evidence>
<dbReference type="Proteomes" id="UP000681967">
    <property type="component" value="Unassembled WGS sequence"/>
</dbReference>
<dbReference type="InterPro" id="IPR050173">
    <property type="entry name" value="ABC_transporter_C-like"/>
</dbReference>
<reference evidence="10" key="1">
    <citation type="submission" date="2021-02" db="EMBL/GenBank/DDBJ databases">
        <authorList>
            <person name="Nowell W R."/>
        </authorList>
    </citation>
    <scope>NUCLEOTIDE SEQUENCE</scope>
</reference>
<dbReference type="GO" id="GO:0140359">
    <property type="term" value="F:ABC-type transporter activity"/>
    <property type="evidence" value="ECO:0007669"/>
    <property type="project" value="InterPro"/>
</dbReference>
<keyword evidence="4" id="KW-0812">Transmembrane</keyword>
<dbReference type="Proteomes" id="UP000676336">
    <property type="component" value="Unassembled WGS sequence"/>
</dbReference>
<evidence type="ECO:0000256" key="7">
    <source>
        <dbReference type="ARBA" id="ARBA00022989"/>
    </source>
</evidence>
<dbReference type="AlphaFoldDB" id="A0A8S3GKR6"/>
<evidence type="ECO:0000256" key="6">
    <source>
        <dbReference type="ARBA" id="ARBA00022840"/>
    </source>
</evidence>
<dbReference type="InterPro" id="IPR011527">
    <property type="entry name" value="ABC1_TM_dom"/>
</dbReference>